<keyword evidence="2" id="KW-1185">Reference proteome</keyword>
<name>A0A7Z0WE93_9PSEU</name>
<comment type="caution">
    <text evidence="1">The sequence shown here is derived from an EMBL/GenBank/DDBJ whole genome shotgun (WGS) entry which is preliminary data.</text>
</comment>
<accession>A0A7Z0WE93</accession>
<evidence type="ECO:0000313" key="2">
    <source>
        <dbReference type="Proteomes" id="UP000185696"/>
    </source>
</evidence>
<protein>
    <submittedName>
        <fullName evidence="1">Uncharacterized protein</fullName>
    </submittedName>
</protein>
<dbReference type="RefSeq" id="WP_075137630.1">
    <property type="nucleotide sequence ID" value="NZ_MSIF01000030.1"/>
</dbReference>
<reference evidence="1 2" key="1">
    <citation type="submission" date="2016-12" db="EMBL/GenBank/DDBJ databases">
        <title>The draft genome sequence of Actinophytocola xinjiangensis.</title>
        <authorList>
            <person name="Wang W."/>
            <person name="Yuan L."/>
        </authorList>
    </citation>
    <scope>NUCLEOTIDE SEQUENCE [LARGE SCALE GENOMIC DNA]</scope>
    <source>
        <strain evidence="1 2">CGMCC 4.4663</strain>
    </source>
</reference>
<dbReference type="EMBL" id="MSIF01000030">
    <property type="protein sequence ID" value="OLF05317.1"/>
    <property type="molecule type" value="Genomic_DNA"/>
</dbReference>
<evidence type="ECO:0000313" key="1">
    <source>
        <dbReference type="EMBL" id="OLF05317.1"/>
    </source>
</evidence>
<proteinExistence type="predicted"/>
<gene>
    <name evidence="1" type="ORF">BLA60_36410</name>
</gene>
<dbReference type="Proteomes" id="UP000185696">
    <property type="component" value="Unassembled WGS sequence"/>
</dbReference>
<organism evidence="1 2">
    <name type="scientific">Actinophytocola xinjiangensis</name>
    <dbReference type="NCBI Taxonomy" id="485602"/>
    <lineage>
        <taxon>Bacteria</taxon>
        <taxon>Bacillati</taxon>
        <taxon>Actinomycetota</taxon>
        <taxon>Actinomycetes</taxon>
        <taxon>Pseudonocardiales</taxon>
        <taxon>Pseudonocardiaceae</taxon>
    </lineage>
</organism>
<sequence>MNVASLSFTLDGQDAVRLWVSRTAPWMCLVVDADGAYTEIRMDREHARALCEQIPSALAGLDKWFVEDVRREDVEAAGRRAVDLTAQALDLAATAERVGAHEQASALRTAAAATAATVTAVDDVVRGFEDATAGADRASESLLFVMSEAGAALRCRQPAT</sequence>
<dbReference type="AlphaFoldDB" id="A0A7Z0WE93"/>